<evidence type="ECO:0000313" key="1">
    <source>
        <dbReference type="EMBL" id="CCK76211.1"/>
    </source>
</evidence>
<keyword evidence="2" id="KW-1185">Reference proteome</keyword>
<dbReference type="STRING" id="698738.OLEAN_C20350"/>
<dbReference type="PATRIC" id="fig|698738.3.peg.2105"/>
<evidence type="ECO:0008006" key="3">
    <source>
        <dbReference type="Google" id="ProtNLM"/>
    </source>
</evidence>
<proteinExistence type="predicted"/>
<name>R4YMK7_OLEAN</name>
<evidence type="ECO:0000313" key="2">
    <source>
        <dbReference type="Proteomes" id="UP000032749"/>
    </source>
</evidence>
<dbReference type="OrthoDB" id="9800421at2"/>
<dbReference type="PIRSF" id="PIRSF030820">
    <property type="entry name" value="UCP030820"/>
    <property type="match status" value="1"/>
</dbReference>
<gene>
    <name evidence="1" type="ORF">OLEAN_C20350</name>
</gene>
<protein>
    <recommendedName>
        <fullName evidence="3">Oxidoreductase</fullName>
    </recommendedName>
</protein>
<accession>R4YMK7</accession>
<dbReference type="EMBL" id="FO203512">
    <property type="protein sequence ID" value="CCK76211.1"/>
    <property type="molecule type" value="Genomic_DNA"/>
</dbReference>
<dbReference type="Proteomes" id="UP000032749">
    <property type="component" value="Chromosome"/>
</dbReference>
<organism evidence="1 2">
    <name type="scientific">Oleispira antarctica RB-8</name>
    <dbReference type="NCBI Taxonomy" id="698738"/>
    <lineage>
        <taxon>Bacteria</taxon>
        <taxon>Pseudomonadati</taxon>
        <taxon>Pseudomonadota</taxon>
        <taxon>Gammaproteobacteria</taxon>
        <taxon>Oceanospirillales</taxon>
        <taxon>Oceanospirillaceae</taxon>
        <taxon>Oleispira</taxon>
    </lineage>
</organism>
<dbReference type="Pfam" id="PF06073">
    <property type="entry name" value="DUF934"/>
    <property type="match status" value="1"/>
</dbReference>
<reference evidence="1 2" key="1">
    <citation type="journal article" date="2013" name="Nat. Commun.">
        <title>Genome sequence and functional genomic analysis of the oil-degrading bacterium Oleispira antarctica.</title>
        <authorList>
            <person name="Kube M."/>
            <person name="Chernikova T.N."/>
            <person name="Al-Ramahi Y."/>
            <person name="Beloqui A."/>
            <person name="Lopez-Cortez N."/>
            <person name="Guazzaroni M.E."/>
            <person name="Heipieper H.J."/>
            <person name="Klages S."/>
            <person name="Kotsyurbenko O.R."/>
            <person name="Langer I."/>
            <person name="Nechitaylo T.Y."/>
            <person name="Lunsdorf H."/>
            <person name="Fernandez M."/>
            <person name="Juarez S."/>
            <person name="Ciordia S."/>
            <person name="Singer A."/>
            <person name="Kagan O."/>
            <person name="Egorova O."/>
            <person name="Petit P.A."/>
            <person name="Stogios P."/>
            <person name="Kim Y."/>
            <person name="Tchigvintsev A."/>
            <person name="Flick R."/>
            <person name="Denaro R."/>
            <person name="Genovese M."/>
            <person name="Albar J.P."/>
            <person name="Reva O.N."/>
            <person name="Martinez-Gomariz M."/>
            <person name="Tran H."/>
            <person name="Ferrer M."/>
            <person name="Savchenko A."/>
            <person name="Yakunin A.F."/>
            <person name="Yakimov M.M."/>
            <person name="Golyshina O.V."/>
            <person name="Reinhardt R."/>
            <person name="Golyshin P.N."/>
        </authorList>
    </citation>
    <scope>NUCLEOTIDE SEQUENCE [LARGE SCALE GENOMIC DNA]</scope>
</reference>
<dbReference type="KEGG" id="oai:OLEAN_C20350"/>
<dbReference type="InterPro" id="IPR008318">
    <property type="entry name" value="UCP030820"/>
</dbReference>
<sequence>MTQIILDKQIANDDWTLVADDAALSDANEVINFSRWAAAESTDKEALIAKRDAGSLGIQLNAGDTADLLAADSQGFALINVEFPKFADGRGYSAARLLRERYGFTGQLRAVGDVLFDQLFYMMRCGFNAMAMRADQNLELAVKGFETFSAPYQGDVNDTRPLFRRRG</sequence>
<dbReference type="AlphaFoldDB" id="R4YMK7"/>
<dbReference type="HOGENOM" id="CLU_115811_2_1_6"/>